<keyword evidence="2" id="KW-1185">Reference proteome</keyword>
<gene>
    <name evidence="1" type="ORF">ACFO3D_11535</name>
</gene>
<dbReference type="PANTHER" id="PTHR38451">
    <property type="entry name" value="TRNA (ADENINE(22)-N(1))-METHYLTRANSFERASE"/>
    <property type="match status" value="1"/>
</dbReference>
<organism evidence="1 2">
    <name type="scientific">Virgibacillus kekensis</name>
    <dbReference type="NCBI Taxonomy" id="202261"/>
    <lineage>
        <taxon>Bacteria</taxon>
        <taxon>Bacillati</taxon>
        <taxon>Bacillota</taxon>
        <taxon>Bacilli</taxon>
        <taxon>Bacillales</taxon>
        <taxon>Bacillaceae</taxon>
        <taxon>Virgibacillus</taxon>
    </lineage>
</organism>
<evidence type="ECO:0000313" key="1">
    <source>
        <dbReference type="EMBL" id="MFC4558837.1"/>
    </source>
</evidence>
<dbReference type="Proteomes" id="UP001595989">
    <property type="component" value="Unassembled WGS sequence"/>
</dbReference>
<dbReference type="Gene3D" id="1.10.287.1890">
    <property type="match status" value="1"/>
</dbReference>
<dbReference type="SUPFAM" id="SSF53335">
    <property type="entry name" value="S-adenosyl-L-methionine-dependent methyltransferases"/>
    <property type="match status" value="1"/>
</dbReference>
<sequence length="242" mass="27583">MNNNVKLSDRLRKVASFITPGSYFADIGSDHAYLPCYVCMKDNEAHAIAGEVNRGPYESAIETVTQCNLSSRIDVRLGNGLSVLNVDDGIDSVVIAGMGGALIRSILEEGKAHLRNVSRIVAQPNVDERQLRKWLYTNDYTITEEEILEENGHIYEIIVADKNAERNPFKEGILDRQFLFGPILLHKKPQVFYRKWEHEAFKRERVIGEMKKASKQNPEKLSAFQQELQWIQEVLSNGRDYS</sequence>
<dbReference type="EMBL" id="JBHSFU010000006">
    <property type="protein sequence ID" value="MFC4558837.1"/>
    <property type="molecule type" value="Genomic_DNA"/>
</dbReference>
<dbReference type="PANTHER" id="PTHR38451:SF1">
    <property type="entry name" value="TRNA (ADENINE(22)-N(1))-METHYLTRANSFERASE"/>
    <property type="match status" value="1"/>
</dbReference>
<dbReference type="InterPro" id="IPR029063">
    <property type="entry name" value="SAM-dependent_MTases_sf"/>
</dbReference>
<evidence type="ECO:0000313" key="2">
    <source>
        <dbReference type="Proteomes" id="UP001595989"/>
    </source>
</evidence>
<name>A0ABV9DKC7_9BACI</name>
<dbReference type="Pfam" id="PF04816">
    <property type="entry name" value="TrmK"/>
    <property type="match status" value="1"/>
</dbReference>
<accession>A0ABV9DKC7</accession>
<dbReference type="PIRSF" id="PIRSF018637">
    <property type="entry name" value="TrmK"/>
    <property type="match status" value="1"/>
</dbReference>
<dbReference type="InterPro" id="IPR006901">
    <property type="entry name" value="TrmK"/>
</dbReference>
<dbReference type="Gene3D" id="3.40.50.150">
    <property type="entry name" value="Vaccinia Virus protein VP39"/>
    <property type="match status" value="1"/>
</dbReference>
<protein>
    <submittedName>
        <fullName evidence="1">tRNA (Adenine(22)-N(1))-methyltransferase</fullName>
    </submittedName>
</protein>
<comment type="caution">
    <text evidence="1">The sequence shown here is derived from an EMBL/GenBank/DDBJ whole genome shotgun (WGS) entry which is preliminary data.</text>
</comment>
<reference evidence="2" key="1">
    <citation type="journal article" date="2019" name="Int. J. Syst. Evol. Microbiol.">
        <title>The Global Catalogue of Microorganisms (GCM) 10K type strain sequencing project: providing services to taxonomists for standard genome sequencing and annotation.</title>
        <authorList>
            <consortium name="The Broad Institute Genomics Platform"/>
            <consortium name="The Broad Institute Genome Sequencing Center for Infectious Disease"/>
            <person name="Wu L."/>
            <person name="Ma J."/>
        </authorList>
    </citation>
    <scope>NUCLEOTIDE SEQUENCE [LARGE SCALE GENOMIC DNA]</scope>
    <source>
        <strain evidence="2">CGMCC 4.7426</strain>
    </source>
</reference>
<proteinExistence type="predicted"/>
<dbReference type="RefSeq" id="WP_390296082.1">
    <property type="nucleotide sequence ID" value="NZ_JBHSFU010000006.1"/>
</dbReference>